<gene>
    <name evidence="1" type="ORF">CEXT_431781</name>
</gene>
<dbReference type="Proteomes" id="UP001054945">
    <property type="component" value="Unassembled WGS sequence"/>
</dbReference>
<proteinExistence type="predicted"/>
<evidence type="ECO:0000313" key="1">
    <source>
        <dbReference type="EMBL" id="GIY40106.1"/>
    </source>
</evidence>
<dbReference type="AlphaFoldDB" id="A0AAV4T4C7"/>
<keyword evidence="2" id="KW-1185">Reference proteome</keyword>
<sequence length="198" mass="22254">MAAAEESGNPFVASNKKEIKSYSSSDDFRKRTKKQTIWRRGKEEGICRKEKCRLLPVGTSGVRIRKSVVFEMTARDIWRQAHWRWQKKKNEKGAAEAFICRHESLKTLLSAASSTVSAFVYSTAEVAVNSAANGVLRRNYDSWFFSVDSFGSALKRLLSTIHETALYGDARGGSVYGGLPDFIVRLLMFRRGCLATVK</sequence>
<evidence type="ECO:0000313" key="2">
    <source>
        <dbReference type="Proteomes" id="UP001054945"/>
    </source>
</evidence>
<accession>A0AAV4T4C7</accession>
<name>A0AAV4T4C7_CAEEX</name>
<organism evidence="1 2">
    <name type="scientific">Caerostris extrusa</name>
    <name type="common">Bark spider</name>
    <name type="synonym">Caerostris bankana</name>
    <dbReference type="NCBI Taxonomy" id="172846"/>
    <lineage>
        <taxon>Eukaryota</taxon>
        <taxon>Metazoa</taxon>
        <taxon>Ecdysozoa</taxon>
        <taxon>Arthropoda</taxon>
        <taxon>Chelicerata</taxon>
        <taxon>Arachnida</taxon>
        <taxon>Araneae</taxon>
        <taxon>Araneomorphae</taxon>
        <taxon>Entelegynae</taxon>
        <taxon>Araneoidea</taxon>
        <taxon>Araneidae</taxon>
        <taxon>Caerostris</taxon>
    </lineage>
</organism>
<dbReference type="EMBL" id="BPLR01010560">
    <property type="protein sequence ID" value="GIY40106.1"/>
    <property type="molecule type" value="Genomic_DNA"/>
</dbReference>
<comment type="caution">
    <text evidence="1">The sequence shown here is derived from an EMBL/GenBank/DDBJ whole genome shotgun (WGS) entry which is preliminary data.</text>
</comment>
<protein>
    <submittedName>
        <fullName evidence="1">Uncharacterized protein</fullName>
    </submittedName>
</protein>
<reference evidence="1 2" key="1">
    <citation type="submission" date="2021-06" db="EMBL/GenBank/DDBJ databases">
        <title>Caerostris extrusa draft genome.</title>
        <authorList>
            <person name="Kono N."/>
            <person name="Arakawa K."/>
        </authorList>
    </citation>
    <scope>NUCLEOTIDE SEQUENCE [LARGE SCALE GENOMIC DNA]</scope>
</reference>